<evidence type="ECO:0000256" key="1">
    <source>
        <dbReference type="SAM" id="Phobius"/>
    </source>
</evidence>
<feature type="transmembrane region" description="Helical" evidence="1">
    <location>
        <begin position="240"/>
        <end position="258"/>
    </location>
</feature>
<feature type="transmembrane region" description="Helical" evidence="1">
    <location>
        <begin position="184"/>
        <end position="202"/>
    </location>
</feature>
<evidence type="ECO:0000313" key="3">
    <source>
        <dbReference type="Proteomes" id="UP001597286"/>
    </source>
</evidence>
<dbReference type="PANTHER" id="PTHR39419">
    <property type="entry name" value="SLL0814 PROTEIN"/>
    <property type="match status" value="1"/>
</dbReference>
<protein>
    <submittedName>
        <fullName evidence="2">Carotenoid biosynthesis protein</fullName>
    </submittedName>
</protein>
<name>A0ABW4P3P2_9NOCA</name>
<feature type="transmembrane region" description="Helical" evidence="1">
    <location>
        <begin position="137"/>
        <end position="154"/>
    </location>
</feature>
<dbReference type="PANTHER" id="PTHR39419:SF1">
    <property type="entry name" value="SLL0814 PROTEIN"/>
    <property type="match status" value="1"/>
</dbReference>
<accession>A0ABW4P3P2</accession>
<organism evidence="2 3">
    <name type="scientific">Rhodococcus gannanensis</name>
    <dbReference type="NCBI Taxonomy" id="1960308"/>
    <lineage>
        <taxon>Bacteria</taxon>
        <taxon>Bacillati</taxon>
        <taxon>Actinomycetota</taxon>
        <taxon>Actinomycetes</taxon>
        <taxon>Mycobacteriales</taxon>
        <taxon>Nocardiaceae</taxon>
        <taxon>Rhodococcus</taxon>
    </lineage>
</organism>
<proteinExistence type="predicted"/>
<keyword evidence="1" id="KW-0472">Membrane</keyword>
<dbReference type="EMBL" id="JBHUFB010000010">
    <property type="protein sequence ID" value="MFD1813050.1"/>
    <property type="molecule type" value="Genomic_DNA"/>
</dbReference>
<evidence type="ECO:0000313" key="2">
    <source>
        <dbReference type="EMBL" id="MFD1813050.1"/>
    </source>
</evidence>
<keyword evidence="1" id="KW-0812">Transmembrane</keyword>
<feature type="transmembrane region" description="Helical" evidence="1">
    <location>
        <begin position="106"/>
        <end position="125"/>
    </location>
</feature>
<feature type="transmembrane region" description="Helical" evidence="1">
    <location>
        <begin position="41"/>
        <end position="58"/>
    </location>
</feature>
<comment type="caution">
    <text evidence="2">The sequence shown here is derived from an EMBL/GenBank/DDBJ whole genome shotgun (WGS) entry which is preliminary data.</text>
</comment>
<keyword evidence="1" id="KW-1133">Transmembrane helix</keyword>
<sequence>MSRTAPALRTNHATPAVAAAVVAVAAQIAYPLTNGDARDAVTIAVVLALAAAALAHAWETRGVRWTAIMLAATAGLGLLSEIAGTATGFPFGCYAYADGRLGPEVAGVPLLVPLAWTAGSYPVWIAVTHVVSRARPVARAALASVGIVAWDLYLDPQMVTDGQWTWCSPHPSPPGLEPIPWTNYLGWLLIAAAIGVTLTWLDRARPPSPPLDDAVPLALFLWTWLGSALAHAVFLPELGWSALYGFVGMGVVGVPLVTRGIRAGTMSEC</sequence>
<dbReference type="RefSeq" id="WP_378485549.1">
    <property type="nucleotide sequence ID" value="NZ_JBHUFB010000010.1"/>
</dbReference>
<keyword evidence="3" id="KW-1185">Reference proteome</keyword>
<feature type="transmembrane region" description="Helical" evidence="1">
    <location>
        <begin position="65"/>
        <end position="86"/>
    </location>
</feature>
<reference evidence="3" key="1">
    <citation type="journal article" date="2019" name="Int. J. Syst. Evol. Microbiol.">
        <title>The Global Catalogue of Microorganisms (GCM) 10K type strain sequencing project: providing services to taxonomists for standard genome sequencing and annotation.</title>
        <authorList>
            <consortium name="The Broad Institute Genomics Platform"/>
            <consortium name="The Broad Institute Genome Sequencing Center for Infectious Disease"/>
            <person name="Wu L."/>
            <person name="Ma J."/>
        </authorList>
    </citation>
    <scope>NUCLEOTIDE SEQUENCE [LARGE SCALE GENOMIC DNA]</scope>
    <source>
        <strain evidence="3">DT72</strain>
    </source>
</reference>
<gene>
    <name evidence="2" type="ORF">ACFSJG_12545</name>
</gene>
<dbReference type="Proteomes" id="UP001597286">
    <property type="component" value="Unassembled WGS sequence"/>
</dbReference>
<dbReference type="Pfam" id="PF04240">
    <property type="entry name" value="Caroten_synth"/>
    <property type="match status" value="1"/>
</dbReference>
<dbReference type="InterPro" id="IPR007354">
    <property type="entry name" value="CruF-like"/>
</dbReference>
<feature type="transmembrane region" description="Helical" evidence="1">
    <location>
        <begin position="214"/>
        <end position="234"/>
    </location>
</feature>